<evidence type="ECO:0000313" key="3">
    <source>
        <dbReference type="Proteomes" id="UP000224006"/>
    </source>
</evidence>
<accession>A0A2A9MIN5</accession>
<name>A0A2A9MIN5_BESBE</name>
<feature type="region of interest" description="Disordered" evidence="1">
    <location>
        <begin position="200"/>
        <end position="255"/>
    </location>
</feature>
<dbReference type="VEuPathDB" id="ToxoDB:BESB_001870"/>
<feature type="region of interest" description="Disordered" evidence="1">
    <location>
        <begin position="74"/>
        <end position="93"/>
    </location>
</feature>
<feature type="region of interest" description="Disordered" evidence="1">
    <location>
        <begin position="109"/>
        <end position="163"/>
    </location>
</feature>
<evidence type="ECO:0000313" key="2">
    <source>
        <dbReference type="EMBL" id="PFH37845.1"/>
    </source>
</evidence>
<feature type="region of interest" description="Disordered" evidence="1">
    <location>
        <begin position="274"/>
        <end position="293"/>
    </location>
</feature>
<dbReference type="KEGG" id="bbes:BESB_001870"/>
<dbReference type="Proteomes" id="UP000224006">
    <property type="component" value="Chromosome I"/>
</dbReference>
<dbReference type="OrthoDB" id="331508at2759"/>
<sequence length="293" mass="31216">MQLSDLPTGFSSRYIQDKRRMKIASASDIDVSEFSLPPTAHARRDPREQLTPLDLLAIRPSPSVTARARAAAAASLLRRPRAPVSNSVPAATDRPGGAVALFRARSGASGGFPSSADGREAGQARREEIRGEEGRDGRGRAADSARGKGNLASSGCGDLSGDQRAVASAGGADFYVELSRIARETGFTLEAETVVQLALQQRAGDDRSRPPSSGAPSAATSPAKGLRRDTRTLRRVLPDAARQNQRNGGFTAGGWGWKDNREAVKEVYRQRVTVERSSSPSLFSFSVVPEEDD</sequence>
<dbReference type="AlphaFoldDB" id="A0A2A9MIN5"/>
<dbReference type="GeneID" id="40305250"/>
<comment type="caution">
    <text evidence="2">The sequence shown here is derived from an EMBL/GenBank/DDBJ whole genome shotgun (WGS) entry which is preliminary data.</text>
</comment>
<feature type="compositionally biased region" description="Low complexity" evidence="1">
    <location>
        <begin position="210"/>
        <end position="223"/>
    </location>
</feature>
<keyword evidence="3" id="KW-1185">Reference proteome</keyword>
<gene>
    <name evidence="2" type="ORF">BESB_001870</name>
</gene>
<feature type="compositionally biased region" description="Basic and acidic residues" evidence="1">
    <location>
        <begin position="117"/>
        <end position="146"/>
    </location>
</feature>
<feature type="region of interest" description="Disordered" evidence="1">
    <location>
        <begin position="26"/>
        <end position="51"/>
    </location>
</feature>
<proteinExistence type="predicted"/>
<dbReference type="EMBL" id="NWUJ01000001">
    <property type="protein sequence ID" value="PFH37845.1"/>
    <property type="molecule type" value="Genomic_DNA"/>
</dbReference>
<organism evidence="2 3">
    <name type="scientific">Besnoitia besnoiti</name>
    <name type="common">Apicomplexan protozoan</name>
    <dbReference type="NCBI Taxonomy" id="94643"/>
    <lineage>
        <taxon>Eukaryota</taxon>
        <taxon>Sar</taxon>
        <taxon>Alveolata</taxon>
        <taxon>Apicomplexa</taxon>
        <taxon>Conoidasida</taxon>
        <taxon>Coccidia</taxon>
        <taxon>Eucoccidiorida</taxon>
        <taxon>Eimeriorina</taxon>
        <taxon>Sarcocystidae</taxon>
        <taxon>Besnoitia</taxon>
    </lineage>
</organism>
<protein>
    <submittedName>
        <fullName evidence="2">Uncharacterized protein</fullName>
    </submittedName>
</protein>
<evidence type="ECO:0000256" key="1">
    <source>
        <dbReference type="SAM" id="MobiDB-lite"/>
    </source>
</evidence>
<dbReference type="RefSeq" id="XP_029221854.1">
    <property type="nucleotide sequence ID" value="XM_029358942.1"/>
</dbReference>
<feature type="compositionally biased region" description="Low complexity" evidence="1">
    <location>
        <begin position="277"/>
        <end position="293"/>
    </location>
</feature>
<reference evidence="2 3" key="1">
    <citation type="submission" date="2017-09" db="EMBL/GenBank/DDBJ databases">
        <title>Genome sequencing of Besnoitia besnoiti strain Bb-Ger1.</title>
        <authorList>
            <person name="Schares G."/>
            <person name="Venepally P."/>
            <person name="Lorenzi H.A."/>
        </authorList>
    </citation>
    <scope>NUCLEOTIDE SEQUENCE [LARGE SCALE GENOMIC DNA]</scope>
    <source>
        <strain evidence="2 3">Bb-Ger1</strain>
    </source>
</reference>